<evidence type="ECO:0000313" key="3">
    <source>
        <dbReference type="Proteomes" id="UP000800092"/>
    </source>
</evidence>
<feature type="region of interest" description="Disordered" evidence="1">
    <location>
        <begin position="388"/>
        <end position="526"/>
    </location>
</feature>
<evidence type="ECO:0000313" key="2">
    <source>
        <dbReference type="EMBL" id="KAF2229865.1"/>
    </source>
</evidence>
<organism evidence="2 3">
    <name type="scientific">Viridothelium virens</name>
    <name type="common">Speckled blister lichen</name>
    <name type="synonym">Trypethelium virens</name>
    <dbReference type="NCBI Taxonomy" id="1048519"/>
    <lineage>
        <taxon>Eukaryota</taxon>
        <taxon>Fungi</taxon>
        <taxon>Dikarya</taxon>
        <taxon>Ascomycota</taxon>
        <taxon>Pezizomycotina</taxon>
        <taxon>Dothideomycetes</taxon>
        <taxon>Dothideomycetes incertae sedis</taxon>
        <taxon>Trypetheliales</taxon>
        <taxon>Trypetheliaceae</taxon>
        <taxon>Viridothelium</taxon>
    </lineage>
</organism>
<dbReference type="AlphaFoldDB" id="A0A6A6GVW9"/>
<feature type="compositionally biased region" description="Basic residues" evidence="1">
    <location>
        <begin position="509"/>
        <end position="519"/>
    </location>
</feature>
<dbReference type="OrthoDB" id="3944737at2759"/>
<dbReference type="EMBL" id="ML991852">
    <property type="protein sequence ID" value="KAF2229865.1"/>
    <property type="molecule type" value="Genomic_DNA"/>
</dbReference>
<name>A0A6A6GVW9_VIRVR</name>
<dbReference type="Proteomes" id="UP000800092">
    <property type="component" value="Unassembled WGS sequence"/>
</dbReference>
<feature type="compositionally biased region" description="Basic and acidic residues" evidence="1">
    <location>
        <begin position="412"/>
        <end position="424"/>
    </location>
</feature>
<feature type="region of interest" description="Disordered" evidence="1">
    <location>
        <begin position="106"/>
        <end position="130"/>
    </location>
</feature>
<feature type="compositionally biased region" description="Polar residues" evidence="1">
    <location>
        <begin position="399"/>
        <end position="411"/>
    </location>
</feature>
<sequence>MNTSLQIMCLLPRLHIPRQSYIWCALSHLVCIINPAADMWSKSTYLVSYCSMVQPHLYLTTIAPLHESVNSVMSTMIRSLTLREYLTTANPTLQLAWISEADEEIDKSPPKKKKKKNKPNSASSTKNESYSELETVSEWKEFTLETIIELFGGSTSSILNRTYDLQDFSQTHPCFHQISDEDSLEALLIKHTQSTILEALQKTTNTLLDQEVTMVRGGQASLFHLDRPDSKIKLRPDWAGRCYLRAARNILPGETKPSRVFSSRVLRDCVDERDQVKDPNADCLWPARQVAAYCAYSHMRYGYIITDEELIVVRIGTLLEQRKNTADDDLMEDTFDKPRFEWQSIPWNHGDDGAKITVNLALWALHVLAASNGLLDWKYSELSKEKIKRREEQRPLQHAATSSFETDMTESQNERRTEQERGEGGDSDAELESPTRNAVAGPSREPVYNLRRKPQQSFQSQTSTVPDSDDEPFHSQPGSTQSSFANRLQEVRLPGKRQLEEDEVEARKIPRHGKSKQKRPLASNIS</sequence>
<feature type="compositionally biased region" description="Polar residues" evidence="1">
    <location>
        <begin position="476"/>
        <end position="486"/>
    </location>
</feature>
<accession>A0A6A6GVW9</accession>
<evidence type="ECO:0000256" key="1">
    <source>
        <dbReference type="SAM" id="MobiDB-lite"/>
    </source>
</evidence>
<keyword evidence="3" id="KW-1185">Reference proteome</keyword>
<protein>
    <submittedName>
        <fullName evidence="2">Uncharacterized protein</fullName>
    </submittedName>
</protein>
<gene>
    <name evidence="2" type="ORF">EV356DRAFT_368688</name>
</gene>
<reference evidence="2" key="1">
    <citation type="journal article" date="2020" name="Stud. Mycol.">
        <title>101 Dothideomycetes genomes: a test case for predicting lifestyles and emergence of pathogens.</title>
        <authorList>
            <person name="Haridas S."/>
            <person name="Albert R."/>
            <person name="Binder M."/>
            <person name="Bloem J."/>
            <person name="Labutti K."/>
            <person name="Salamov A."/>
            <person name="Andreopoulos B."/>
            <person name="Baker S."/>
            <person name="Barry K."/>
            <person name="Bills G."/>
            <person name="Bluhm B."/>
            <person name="Cannon C."/>
            <person name="Castanera R."/>
            <person name="Culley D."/>
            <person name="Daum C."/>
            <person name="Ezra D."/>
            <person name="Gonzalez J."/>
            <person name="Henrissat B."/>
            <person name="Kuo A."/>
            <person name="Liang C."/>
            <person name="Lipzen A."/>
            <person name="Lutzoni F."/>
            <person name="Magnuson J."/>
            <person name="Mondo S."/>
            <person name="Nolan M."/>
            <person name="Ohm R."/>
            <person name="Pangilinan J."/>
            <person name="Park H.-J."/>
            <person name="Ramirez L."/>
            <person name="Alfaro M."/>
            <person name="Sun H."/>
            <person name="Tritt A."/>
            <person name="Yoshinaga Y."/>
            <person name="Zwiers L.-H."/>
            <person name="Turgeon B."/>
            <person name="Goodwin S."/>
            <person name="Spatafora J."/>
            <person name="Crous P."/>
            <person name="Grigoriev I."/>
        </authorList>
    </citation>
    <scope>NUCLEOTIDE SEQUENCE</scope>
    <source>
        <strain evidence="2">Tuck. ex Michener</strain>
    </source>
</reference>
<feature type="compositionally biased region" description="Polar residues" evidence="1">
    <location>
        <begin position="455"/>
        <end position="466"/>
    </location>
</feature>
<proteinExistence type="predicted"/>